<dbReference type="Proteomes" id="UP000590740">
    <property type="component" value="Unassembled WGS sequence"/>
</dbReference>
<dbReference type="SMART" id="SM00560">
    <property type="entry name" value="LamGL"/>
    <property type="match status" value="1"/>
</dbReference>
<feature type="signal peptide" evidence="10">
    <location>
        <begin position="1"/>
        <end position="27"/>
    </location>
</feature>
<dbReference type="InterPro" id="IPR018765">
    <property type="entry name" value="DUF2341"/>
</dbReference>
<evidence type="ECO:0000313" key="13">
    <source>
        <dbReference type="Proteomes" id="UP000590740"/>
    </source>
</evidence>
<dbReference type="InterPro" id="IPR013320">
    <property type="entry name" value="ConA-like_dom_sf"/>
</dbReference>
<comment type="similarity">
    <text evidence="8">Belongs to the exbB/tolQ family.</text>
</comment>
<dbReference type="AlphaFoldDB" id="A0A7W7Y6S0"/>
<keyword evidence="5 9" id="KW-1133">Transmembrane helix</keyword>
<dbReference type="GO" id="GO:0017038">
    <property type="term" value="P:protein import"/>
    <property type="evidence" value="ECO:0007669"/>
    <property type="project" value="TreeGrafter"/>
</dbReference>
<evidence type="ECO:0000256" key="5">
    <source>
        <dbReference type="ARBA" id="ARBA00022989"/>
    </source>
</evidence>
<dbReference type="Gene3D" id="2.60.120.200">
    <property type="match status" value="1"/>
</dbReference>
<evidence type="ECO:0000256" key="1">
    <source>
        <dbReference type="ARBA" id="ARBA00004651"/>
    </source>
</evidence>
<feature type="transmembrane region" description="Helical" evidence="9">
    <location>
        <begin position="524"/>
        <end position="552"/>
    </location>
</feature>
<organism evidence="12 13">
    <name type="scientific">Prosthecobacter vanneervenii</name>
    <dbReference type="NCBI Taxonomy" id="48466"/>
    <lineage>
        <taxon>Bacteria</taxon>
        <taxon>Pseudomonadati</taxon>
        <taxon>Verrucomicrobiota</taxon>
        <taxon>Verrucomicrobiia</taxon>
        <taxon>Verrucomicrobiales</taxon>
        <taxon>Verrucomicrobiaceae</taxon>
        <taxon>Prosthecobacter</taxon>
    </lineage>
</organism>
<reference evidence="12 13" key="1">
    <citation type="submission" date="2020-08" db="EMBL/GenBank/DDBJ databases">
        <title>Genomic Encyclopedia of Type Strains, Phase IV (KMG-IV): sequencing the most valuable type-strain genomes for metagenomic binning, comparative biology and taxonomic classification.</title>
        <authorList>
            <person name="Goeker M."/>
        </authorList>
    </citation>
    <scope>NUCLEOTIDE SEQUENCE [LARGE SCALE GENOMIC DNA]</scope>
    <source>
        <strain evidence="12 13">DSM 12252</strain>
    </source>
</reference>
<dbReference type="Pfam" id="PF13385">
    <property type="entry name" value="Laminin_G_3"/>
    <property type="match status" value="1"/>
</dbReference>
<evidence type="ECO:0000256" key="9">
    <source>
        <dbReference type="SAM" id="Phobius"/>
    </source>
</evidence>
<accession>A0A7W7Y6S0</accession>
<protein>
    <submittedName>
        <fullName evidence="12">Biopolymer transport protein ExbB</fullName>
    </submittedName>
</protein>
<dbReference type="PANTHER" id="PTHR30625">
    <property type="entry name" value="PROTEIN TOLQ"/>
    <property type="match status" value="1"/>
</dbReference>
<evidence type="ECO:0000256" key="2">
    <source>
        <dbReference type="ARBA" id="ARBA00022475"/>
    </source>
</evidence>
<proteinExistence type="inferred from homology"/>
<evidence type="ECO:0000256" key="7">
    <source>
        <dbReference type="ARBA" id="ARBA00023157"/>
    </source>
</evidence>
<evidence type="ECO:0000256" key="3">
    <source>
        <dbReference type="ARBA" id="ARBA00022692"/>
    </source>
</evidence>
<evidence type="ECO:0000256" key="4">
    <source>
        <dbReference type="ARBA" id="ARBA00022729"/>
    </source>
</evidence>
<feature type="chain" id="PRO_5030529206" evidence="10">
    <location>
        <begin position="28"/>
        <end position="620"/>
    </location>
</feature>
<dbReference type="SUPFAM" id="SSF49899">
    <property type="entry name" value="Concanavalin A-like lectins/glucanases"/>
    <property type="match status" value="1"/>
</dbReference>
<keyword evidence="13" id="KW-1185">Reference proteome</keyword>
<dbReference type="PANTHER" id="PTHR30625:SF3">
    <property type="entry name" value="TOL-PAL SYSTEM PROTEIN TOLQ"/>
    <property type="match status" value="1"/>
</dbReference>
<keyword evidence="4 10" id="KW-0732">Signal</keyword>
<evidence type="ECO:0000259" key="11">
    <source>
        <dbReference type="SMART" id="SM00560"/>
    </source>
</evidence>
<dbReference type="InterPro" id="IPR006558">
    <property type="entry name" value="LamG-like"/>
</dbReference>
<feature type="transmembrane region" description="Helical" evidence="9">
    <location>
        <begin position="564"/>
        <end position="589"/>
    </location>
</feature>
<sequence length="620" mass="66229">MTKHLHLLPALLLFTASILAPVRTAHAAEKNWWDAKWTIRKEITIDTSGKGVAIAEPIGTSAVLVRLHEGVFSFMSSKEDGSDLRFVADDHKTVLKHHVEKWDSLLNEAYVWVQVPDLKPAAASTIWLYYGNGEAPAPEAAKETYEASTTLVYHFTDSGKDSSPTGANAEGAPAPAAGSLIGAGLRVFGQAPIKVPAPPLPEFAPGAPLTVSAWVKPSALQPNAVIFSRRDGANSFILGLNNGIPFVEVNKQRSSDGAPIAAGGWHHIAAVADAGTITVYLDGKSYGAVSAAIPSIKTPVEIDKDSTTTDLVGFTGEIDELQIAKTARPAGFIRFAAVNQGSTSDAAKLVAVGADEASDHEEEGEIMKHLTLITDISKDLTFDGWVVIFLCTLLAVVGWGIAVGKVMYLNTIEKASAEFMKRWEKISNDLTAIDTEDAESVKNLGGSVSGKVQKLMYQSPLYQLYHLGAQEISNRMKSFRKVTFNPNEKKEAKIMGLSGRSIQAIKATLHGGMVREVQKLNGKLVFLTIGIAGGPYLGLLGTVIGVMITFAVIAKSGEVEVNSIAPGIAGALLATVAGLAVAIPALFIYSYLSSRIKDVVSNMETFIDEFVTKMAEHYKE</sequence>
<dbReference type="InterPro" id="IPR002898">
    <property type="entry name" value="MotA_ExbB_proton_chnl"/>
</dbReference>
<comment type="caution">
    <text evidence="12">The sequence shown here is derived from an EMBL/GenBank/DDBJ whole genome shotgun (WGS) entry which is preliminary data.</text>
</comment>
<keyword evidence="8" id="KW-0813">Transport</keyword>
<dbReference type="InterPro" id="IPR050790">
    <property type="entry name" value="ExbB/TolQ_transport"/>
</dbReference>
<keyword evidence="7" id="KW-1015">Disulfide bond</keyword>
<name>A0A7W7Y6S0_9BACT</name>
<dbReference type="GO" id="GO:0005886">
    <property type="term" value="C:plasma membrane"/>
    <property type="evidence" value="ECO:0007669"/>
    <property type="project" value="UniProtKB-SubCell"/>
</dbReference>
<keyword evidence="6 9" id="KW-0472">Membrane</keyword>
<dbReference type="Pfam" id="PF10102">
    <property type="entry name" value="DUF2341"/>
    <property type="match status" value="1"/>
</dbReference>
<dbReference type="RefSeq" id="WP_184337474.1">
    <property type="nucleotide sequence ID" value="NZ_JACHIG010000001.1"/>
</dbReference>
<evidence type="ECO:0000256" key="8">
    <source>
        <dbReference type="RuleBase" id="RU004057"/>
    </source>
</evidence>
<gene>
    <name evidence="12" type="ORF">HNQ65_000191</name>
</gene>
<evidence type="ECO:0000256" key="6">
    <source>
        <dbReference type="ARBA" id="ARBA00023136"/>
    </source>
</evidence>
<keyword evidence="2" id="KW-1003">Cell membrane</keyword>
<keyword evidence="3 9" id="KW-0812">Transmembrane</keyword>
<feature type="domain" description="LamG-like jellyroll fold" evidence="11">
    <location>
        <begin position="207"/>
        <end position="331"/>
    </location>
</feature>
<keyword evidence="8" id="KW-0653">Protein transport</keyword>
<evidence type="ECO:0000256" key="10">
    <source>
        <dbReference type="SAM" id="SignalP"/>
    </source>
</evidence>
<comment type="subcellular location">
    <subcellularLocation>
        <location evidence="1">Cell membrane</location>
        <topology evidence="1">Multi-pass membrane protein</topology>
    </subcellularLocation>
    <subcellularLocation>
        <location evidence="8">Membrane</location>
        <topology evidence="8">Multi-pass membrane protein</topology>
    </subcellularLocation>
</comment>
<dbReference type="EMBL" id="JACHIG010000001">
    <property type="protein sequence ID" value="MBB5030637.1"/>
    <property type="molecule type" value="Genomic_DNA"/>
</dbReference>
<dbReference type="Pfam" id="PF01618">
    <property type="entry name" value="MotA_ExbB"/>
    <property type="match status" value="1"/>
</dbReference>
<feature type="transmembrane region" description="Helical" evidence="9">
    <location>
        <begin position="384"/>
        <end position="404"/>
    </location>
</feature>
<evidence type="ECO:0000313" key="12">
    <source>
        <dbReference type="EMBL" id="MBB5030637.1"/>
    </source>
</evidence>